<dbReference type="Proteomes" id="UP000027361">
    <property type="component" value="Unassembled WGS sequence"/>
</dbReference>
<protein>
    <submittedName>
        <fullName evidence="2">Uncharacterized protein</fullName>
    </submittedName>
</protein>
<dbReference type="SUPFAM" id="SSF48403">
    <property type="entry name" value="Ankyrin repeat"/>
    <property type="match status" value="1"/>
</dbReference>
<evidence type="ECO:0000313" key="2">
    <source>
        <dbReference type="EMBL" id="KDN38713.1"/>
    </source>
</evidence>
<organism evidence="2 3">
    <name type="scientific">Tilletiaria anomala (strain ATCC 24038 / CBS 436.72 / UBC 951)</name>
    <dbReference type="NCBI Taxonomy" id="1037660"/>
    <lineage>
        <taxon>Eukaryota</taxon>
        <taxon>Fungi</taxon>
        <taxon>Dikarya</taxon>
        <taxon>Basidiomycota</taxon>
        <taxon>Ustilaginomycotina</taxon>
        <taxon>Exobasidiomycetes</taxon>
        <taxon>Georgefischeriales</taxon>
        <taxon>Tilletiariaceae</taxon>
        <taxon>Tilletiaria</taxon>
    </lineage>
</organism>
<dbReference type="AlphaFoldDB" id="A0A066VEH7"/>
<comment type="caution">
    <text evidence="2">The sequence shown here is derived from an EMBL/GenBank/DDBJ whole genome shotgun (WGS) entry which is preliminary data.</text>
</comment>
<dbReference type="Pfam" id="PF12796">
    <property type="entry name" value="Ank_2"/>
    <property type="match status" value="1"/>
</dbReference>
<dbReference type="InterPro" id="IPR036770">
    <property type="entry name" value="Ankyrin_rpt-contain_sf"/>
</dbReference>
<name>A0A066VEH7_TILAU</name>
<feature type="compositionally biased region" description="Low complexity" evidence="1">
    <location>
        <begin position="35"/>
        <end position="45"/>
    </location>
</feature>
<accession>A0A066VEH7</accession>
<dbReference type="InterPro" id="IPR002110">
    <property type="entry name" value="Ankyrin_rpt"/>
</dbReference>
<dbReference type="OrthoDB" id="366390at2759"/>
<feature type="region of interest" description="Disordered" evidence="1">
    <location>
        <begin position="1"/>
        <end position="70"/>
    </location>
</feature>
<dbReference type="SMART" id="SM00248">
    <property type="entry name" value="ANK"/>
    <property type="match status" value="2"/>
</dbReference>
<dbReference type="Gene3D" id="1.25.40.20">
    <property type="entry name" value="Ankyrin repeat-containing domain"/>
    <property type="match status" value="1"/>
</dbReference>
<dbReference type="RefSeq" id="XP_013240813.1">
    <property type="nucleotide sequence ID" value="XM_013385359.1"/>
</dbReference>
<dbReference type="OMA" id="FRHNIVA"/>
<proteinExistence type="predicted"/>
<dbReference type="STRING" id="1037660.A0A066VEH7"/>
<gene>
    <name evidence="2" type="ORF">K437DRAFT_251143</name>
</gene>
<sequence>MSTHHHQQDSEAQATVAANVRVADEKVSMDMEASQQSQKPHQQEQGVDQVSNAAVGAPPPSRPTDPSQLSDDALDFAKRMFDMARAGDAKLIEYLKAGLPPNLMNNRGDTLLMLAAYHGHASLVKDMLTSIPCPADPNQLNGKSQSPVAGAVFKGFDDVVKVLIEGGADPLAGQPSAEATAGMLKKLEGEGGFKELFRNAPGRGQGAREAINPVEDREQAWMVAGQ</sequence>
<reference evidence="2 3" key="1">
    <citation type="submission" date="2014-05" db="EMBL/GenBank/DDBJ databases">
        <title>Draft genome sequence of a rare smut relative, Tilletiaria anomala UBC 951.</title>
        <authorList>
            <consortium name="DOE Joint Genome Institute"/>
            <person name="Toome M."/>
            <person name="Kuo A."/>
            <person name="Henrissat B."/>
            <person name="Lipzen A."/>
            <person name="Tritt A."/>
            <person name="Yoshinaga Y."/>
            <person name="Zane M."/>
            <person name="Barry K."/>
            <person name="Grigoriev I.V."/>
            <person name="Spatafora J.W."/>
            <person name="Aimea M.C."/>
        </authorList>
    </citation>
    <scope>NUCLEOTIDE SEQUENCE [LARGE SCALE GENOMIC DNA]</scope>
    <source>
        <strain evidence="2 3">UBC 951</strain>
    </source>
</reference>
<dbReference type="HOGENOM" id="CLU_1225512_0_0_1"/>
<evidence type="ECO:0000313" key="3">
    <source>
        <dbReference type="Proteomes" id="UP000027361"/>
    </source>
</evidence>
<dbReference type="GeneID" id="25263378"/>
<dbReference type="EMBL" id="JMSN01000114">
    <property type="protein sequence ID" value="KDN38713.1"/>
    <property type="molecule type" value="Genomic_DNA"/>
</dbReference>
<dbReference type="InParanoid" id="A0A066VEH7"/>
<evidence type="ECO:0000256" key="1">
    <source>
        <dbReference type="SAM" id="MobiDB-lite"/>
    </source>
</evidence>
<keyword evidence="3" id="KW-1185">Reference proteome</keyword>